<dbReference type="Proteomes" id="UP000518300">
    <property type="component" value="Unassembled WGS sequence"/>
</dbReference>
<feature type="transmembrane region" description="Helical" evidence="1">
    <location>
        <begin position="172"/>
        <end position="199"/>
    </location>
</feature>
<feature type="transmembrane region" description="Helical" evidence="1">
    <location>
        <begin position="535"/>
        <end position="559"/>
    </location>
</feature>
<feature type="transmembrane region" description="Helical" evidence="1">
    <location>
        <begin position="70"/>
        <end position="87"/>
    </location>
</feature>
<feature type="transmembrane region" description="Helical" evidence="1">
    <location>
        <begin position="336"/>
        <end position="357"/>
    </location>
</feature>
<keyword evidence="3" id="KW-1185">Reference proteome</keyword>
<feature type="transmembrane region" description="Helical" evidence="1">
    <location>
        <begin position="503"/>
        <end position="529"/>
    </location>
</feature>
<accession>A0A848L3R6</accession>
<proteinExistence type="predicted"/>
<feature type="transmembrane region" description="Helical" evidence="1">
    <location>
        <begin position="255"/>
        <end position="275"/>
    </location>
</feature>
<feature type="transmembrane region" description="Helical" evidence="1">
    <location>
        <begin position="369"/>
        <end position="393"/>
    </location>
</feature>
<feature type="transmembrane region" description="Helical" evidence="1">
    <location>
        <begin position="118"/>
        <end position="136"/>
    </location>
</feature>
<name>A0A848L3R6_9BACT</name>
<feature type="transmembrane region" description="Helical" evidence="1">
    <location>
        <begin position="31"/>
        <end position="50"/>
    </location>
</feature>
<evidence type="ECO:0000313" key="2">
    <source>
        <dbReference type="EMBL" id="NMO13354.1"/>
    </source>
</evidence>
<keyword evidence="1" id="KW-0812">Transmembrane</keyword>
<protein>
    <submittedName>
        <fullName evidence="2">ABC transporter permease</fullName>
    </submittedName>
</protein>
<sequence length="577" mass="61102">MSLPRAVLFLWGASFRNRLLRQLARLRKPRYLLGALVGLAYVVTVLSRGLNLRAVGGSGVPQGARLFAELSLVGSALGTVFAAWALGRDRPSLSFTESEVVQLFPAPVTRRALLHYKLVRGLLGATVGALFATLFVGRVVSGAPVLFFVGASLALGTLYLHSTAASFVRTRLAAWGGWGVALRWAGVALAVTGAALAVLSSLREHPFPEEVGSSRELRQWLESVMETPGLSAVLWPGRVLVGPALARDVDGFLRALPPVLGLLAAHYVWVLLAEVPFEETAVVRAETRSRERALRASGHAARVGKLSPRKPPFRLSARGRPEVALIWKNLIARKRLAGGAGMFLLFVVMGGALAAMMGDARLFTDTRRVVGPLALTLAVLLTVAGPSAFRMDLRMDLPKLDLLRAMPLTGRQVVGAELAASALSVGGFQLVLLAVALVLGPGAEAERLGEWWWPGGLALAVLLPSVSLAGLFVQNAAVVLLPAWVPADTGERTRGLEAMGQRLLTLVGSMVVTLAGLFPAAVLAMLVGWPLASVLGAWALPVAALVAAGVLVGEVWLGVMALGRAFERLDVSEDRQE</sequence>
<dbReference type="AlphaFoldDB" id="A0A848L3R6"/>
<feature type="transmembrane region" description="Helical" evidence="1">
    <location>
        <begin position="414"/>
        <end position="439"/>
    </location>
</feature>
<feature type="transmembrane region" description="Helical" evidence="1">
    <location>
        <begin position="451"/>
        <end position="482"/>
    </location>
</feature>
<dbReference type="EMBL" id="JABBJJ010000001">
    <property type="protein sequence ID" value="NMO13354.1"/>
    <property type="molecule type" value="Genomic_DNA"/>
</dbReference>
<keyword evidence="1" id="KW-1133">Transmembrane helix</keyword>
<reference evidence="2 3" key="1">
    <citation type="submission" date="2020-04" db="EMBL/GenBank/DDBJ databases">
        <title>Draft genome of Pyxidicoccus fallax type strain.</title>
        <authorList>
            <person name="Whitworth D.E."/>
        </authorList>
    </citation>
    <scope>NUCLEOTIDE SEQUENCE [LARGE SCALE GENOMIC DNA]</scope>
    <source>
        <strain evidence="2 3">DSM 14698</strain>
    </source>
</reference>
<keyword evidence="1" id="KW-0472">Membrane</keyword>
<dbReference type="RefSeq" id="WP_169342629.1">
    <property type="nucleotide sequence ID" value="NZ_JABBJJ010000001.1"/>
</dbReference>
<evidence type="ECO:0000313" key="3">
    <source>
        <dbReference type="Proteomes" id="UP000518300"/>
    </source>
</evidence>
<evidence type="ECO:0000256" key="1">
    <source>
        <dbReference type="SAM" id="Phobius"/>
    </source>
</evidence>
<feature type="transmembrane region" description="Helical" evidence="1">
    <location>
        <begin position="142"/>
        <end position="160"/>
    </location>
</feature>
<organism evidence="2 3">
    <name type="scientific">Pyxidicoccus fallax</name>
    <dbReference type="NCBI Taxonomy" id="394095"/>
    <lineage>
        <taxon>Bacteria</taxon>
        <taxon>Pseudomonadati</taxon>
        <taxon>Myxococcota</taxon>
        <taxon>Myxococcia</taxon>
        <taxon>Myxococcales</taxon>
        <taxon>Cystobacterineae</taxon>
        <taxon>Myxococcaceae</taxon>
        <taxon>Pyxidicoccus</taxon>
    </lineage>
</organism>
<gene>
    <name evidence="2" type="ORF">HG543_00495</name>
</gene>
<comment type="caution">
    <text evidence="2">The sequence shown here is derived from an EMBL/GenBank/DDBJ whole genome shotgun (WGS) entry which is preliminary data.</text>
</comment>